<dbReference type="Pfam" id="PF07928">
    <property type="entry name" value="Vps54"/>
    <property type="match status" value="1"/>
</dbReference>
<feature type="domain" description="Vacuolar protein sorting-associated protein 54 C-terminal" evidence="8">
    <location>
        <begin position="780"/>
        <end position="910"/>
    </location>
</feature>
<dbReference type="Proteomes" id="UP000195402">
    <property type="component" value="Unassembled WGS sequence"/>
</dbReference>
<dbReference type="PANTHER" id="PTHR12965:SF0">
    <property type="entry name" value="VACUOLAR PROTEIN SORTING-ASSOCIATED PROTEIN 54"/>
    <property type="match status" value="1"/>
</dbReference>
<dbReference type="GO" id="GO:0042147">
    <property type="term" value="P:retrograde transport, endosome to Golgi"/>
    <property type="evidence" value="ECO:0007669"/>
    <property type="project" value="InterPro"/>
</dbReference>
<feature type="compositionally biased region" description="Polar residues" evidence="7">
    <location>
        <begin position="717"/>
        <end position="760"/>
    </location>
</feature>
<evidence type="ECO:0000313" key="10">
    <source>
        <dbReference type="Proteomes" id="UP000195402"/>
    </source>
</evidence>
<proteinExistence type="inferred from homology"/>
<evidence type="ECO:0000256" key="3">
    <source>
        <dbReference type="ARBA" id="ARBA00022448"/>
    </source>
</evidence>
<feature type="region of interest" description="Disordered" evidence="7">
    <location>
        <begin position="715"/>
        <end position="763"/>
    </location>
</feature>
<dbReference type="OrthoDB" id="10259024at2759"/>
<name>A0A200PLZ7_MACCD</name>
<dbReference type="EMBL" id="MVGT01004527">
    <property type="protein sequence ID" value="OUZ99230.1"/>
    <property type="molecule type" value="Genomic_DNA"/>
</dbReference>
<dbReference type="PANTHER" id="PTHR12965">
    <property type="entry name" value="VACUOLAR PROTEIN SORTING 54"/>
    <property type="match status" value="1"/>
</dbReference>
<dbReference type="FunCoup" id="A0A200PLZ7">
    <property type="interactions" value="3420"/>
</dbReference>
<dbReference type="AlphaFoldDB" id="A0A200PLZ7"/>
<dbReference type="GO" id="GO:0006896">
    <property type="term" value="P:Golgi to vacuole transport"/>
    <property type="evidence" value="ECO:0007669"/>
    <property type="project" value="TreeGrafter"/>
</dbReference>
<dbReference type="InterPro" id="IPR039745">
    <property type="entry name" value="Vps54"/>
</dbReference>
<keyword evidence="5" id="KW-0333">Golgi apparatus</keyword>
<protein>
    <submittedName>
        <fullName evidence="9">Vps54-like</fullName>
    </submittedName>
</protein>
<evidence type="ECO:0000256" key="6">
    <source>
        <dbReference type="ARBA" id="ARBA00023054"/>
    </source>
</evidence>
<feature type="compositionally biased region" description="Polar residues" evidence="7">
    <location>
        <begin position="1"/>
        <end position="10"/>
    </location>
</feature>
<keyword evidence="10" id="KW-1185">Reference proteome</keyword>
<keyword evidence="3" id="KW-0813">Transport</keyword>
<evidence type="ECO:0000256" key="2">
    <source>
        <dbReference type="ARBA" id="ARBA00009150"/>
    </source>
</evidence>
<gene>
    <name evidence="9" type="ORF">BVC80_8967g38</name>
</gene>
<dbReference type="InParanoid" id="A0A200PLZ7"/>
<evidence type="ECO:0000256" key="5">
    <source>
        <dbReference type="ARBA" id="ARBA00023034"/>
    </source>
</evidence>
<comment type="caution">
    <text evidence="9">The sequence shown here is derived from an EMBL/GenBank/DDBJ whole genome shotgun (WGS) entry which is preliminary data.</text>
</comment>
<evidence type="ECO:0000256" key="1">
    <source>
        <dbReference type="ARBA" id="ARBA00004601"/>
    </source>
</evidence>
<comment type="subcellular location">
    <subcellularLocation>
        <location evidence="1">Golgi apparatus</location>
        <location evidence="1">trans-Golgi network</location>
    </subcellularLocation>
</comment>
<evidence type="ECO:0000256" key="4">
    <source>
        <dbReference type="ARBA" id="ARBA00022927"/>
    </source>
</evidence>
<evidence type="ECO:0000313" key="9">
    <source>
        <dbReference type="EMBL" id="OUZ99230.1"/>
    </source>
</evidence>
<evidence type="ECO:0000256" key="7">
    <source>
        <dbReference type="SAM" id="MobiDB-lite"/>
    </source>
</evidence>
<feature type="region of interest" description="Disordered" evidence="7">
    <location>
        <begin position="1"/>
        <end position="49"/>
    </location>
</feature>
<dbReference type="InterPro" id="IPR012501">
    <property type="entry name" value="Vps54_C"/>
</dbReference>
<dbReference type="GO" id="GO:0000938">
    <property type="term" value="C:GARP complex"/>
    <property type="evidence" value="ECO:0007669"/>
    <property type="project" value="InterPro"/>
</dbReference>
<organism evidence="9 10">
    <name type="scientific">Macleaya cordata</name>
    <name type="common">Five-seeded plume-poppy</name>
    <name type="synonym">Bocconia cordata</name>
    <dbReference type="NCBI Taxonomy" id="56857"/>
    <lineage>
        <taxon>Eukaryota</taxon>
        <taxon>Viridiplantae</taxon>
        <taxon>Streptophyta</taxon>
        <taxon>Embryophyta</taxon>
        <taxon>Tracheophyta</taxon>
        <taxon>Spermatophyta</taxon>
        <taxon>Magnoliopsida</taxon>
        <taxon>Ranunculales</taxon>
        <taxon>Papaveraceae</taxon>
        <taxon>Papaveroideae</taxon>
        <taxon>Macleaya</taxon>
    </lineage>
</organism>
<keyword evidence="4" id="KW-0653">Protein transport</keyword>
<dbReference type="Gene3D" id="6.10.250.860">
    <property type="match status" value="1"/>
</dbReference>
<evidence type="ECO:0000259" key="8">
    <source>
        <dbReference type="Pfam" id="PF07928"/>
    </source>
</evidence>
<reference evidence="9 10" key="1">
    <citation type="journal article" date="2017" name="Mol. Plant">
        <title>The Genome of Medicinal Plant Macleaya cordata Provides New Insights into Benzylisoquinoline Alkaloids Metabolism.</title>
        <authorList>
            <person name="Liu X."/>
            <person name="Liu Y."/>
            <person name="Huang P."/>
            <person name="Ma Y."/>
            <person name="Qing Z."/>
            <person name="Tang Q."/>
            <person name="Cao H."/>
            <person name="Cheng P."/>
            <person name="Zheng Y."/>
            <person name="Yuan Z."/>
            <person name="Zhou Y."/>
            <person name="Liu J."/>
            <person name="Tang Z."/>
            <person name="Zhuo Y."/>
            <person name="Zhang Y."/>
            <person name="Yu L."/>
            <person name="Huang J."/>
            <person name="Yang P."/>
            <person name="Peng Q."/>
            <person name="Zhang J."/>
            <person name="Jiang W."/>
            <person name="Zhang Z."/>
            <person name="Lin K."/>
            <person name="Ro D.K."/>
            <person name="Chen X."/>
            <person name="Xiong X."/>
            <person name="Shang Y."/>
            <person name="Huang S."/>
            <person name="Zeng J."/>
        </authorList>
    </citation>
    <scope>NUCLEOTIDE SEQUENCE [LARGE SCALE GENOMIC DNA]</scope>
    <source>
        <strain evidence="10">cv. BLH2017</strain>
        <tissue evidence="9">Root</tissue>
    </source>
</reference>
<dbReference type="GO" id="GO:0019905">
    <property type="term" value="F:syntaxin binding"/>
    <property type="evidence" value="ECO:0007669"/>
    <property type="project" value="TreeGrafter"/>
</dbReference>
<dbReference type="OMA" id="QKQAVML"/>
<comment type="similarity">
    <text evidence="2">Belongs to the VPS54 family.</text>
</comment>
<sequence length="1038" mass="113906">MDALPSQSGRFDNLRIARTSSAASNKSTSDAPDTPSPSPSYGGSGSQSLASILNNPHVGKSGVYGSDTSLFSGWFSSSSAGATELAPLTIKHTIPEIHRSDFQSYLSLISEPYGRFEDIRHHTSKEEIDSEELAETSLNLGVGQGEALVNCLREVPSLYFKEDFALEEGPTFQAACPFTTTSENIVLQEKLSHYLDTVELHLVKEISLRSNSFFEAQGQLHGLNVEIVEACGRIRGLKETIRLLNAELVEPARQIQDLNATRTNLIALQQKLTLILYVNQALAALKLLVAAADCAGALDVTDDLRHLLDTDELAGLHCFRHLRDQLTTSIQDINRILSAEFMRASIHDNRDGGLIVLSRLKAGNANLTNGKDDEFKMDEEEMSSFRDRLLPFIIGLLRTKELPSELRNYREALTANMKTAIKTTVAELLPLLVAQPLESGLTTGERTVDTDGGGASLAGKLRSLSSESFIRLLDAIFKVVQAHLVRAAEVKKAIEWIMSNLDGCYAADSVSTGVALGATNAEAGQESSPFSLQKNAAKAPSIQGKANDASSPSNMSRNLRAEVLRENTEAVFAACDAAHGRWAKLLGVRALLHPKLRLQEFLSIYNITQDFITATEKIGGRLGYSIRGTLQSQSKAFVAFQHDSRMAKIKAVLDQETWSAVDVPDEFQAIVKSFLSSEAMINGDQADAHGNTGTNFSEVSSKNDGPLVVDMALSPQHIGQNNSTETSADNTGQMKASPLTAGNQENRAEALTSSARNGDNNIKENLRSTSQALTYRGVGYHMVNCGLILLKMLSEYVQMNNFLPALSFEIVQRVVELLKFFNTRTCQLVLGAGAMQVSGLKSITSKHLALASQVISFMYAIIPEIRNVLFLRVPESCKATLLSEIGRVAQDYKVHRDEIHTKLVQIMRERLLVHLRGLPQIVEGWNRPEDNDLQPSQFARSLTKEVGYLQRVLSRTLHENDVQAIFRQVVQIFHTQISEAFSNLEITTPQAKNRLQRDVQHVLACIRSLPSDIFSKDGVPNSGQLDEFLLQKFGTEAS</sequence>
<keyword evidence="6" id="KW-0175">Coiled coil</keyword>
<accession>A0A200PLZ7</accession>
<dbReference type="GO" id="GO:0015031">
    <property type="term" value="P:protein transport"/>
    <property type="evidence" value="ECO:0007669"/>
    <property type="project" value="UniProtKB-KW"/>
</dbReference>
<dbReference type="STRING" id="56857.A0A200PLZ7"/>
<dbReference type="GO" id="GO:0005829">
    <property type="term" value="C:cytosol"/>
    <property type="evidence" value="ECO:0007669"/>
    <property type="project" value="GOC"/>
</dbReference>